<dbReference type="EMBL" id="FOOE01000010">
    <property type="protein sequence ID" value="SFF78961.1"/>
    <property type="molecule type" value="Genomic_DNA"/>
</dbReference>
<evidence type="ECO:0000313" key="2">
    <source>
        <dbReference type="Proteomes" id="UP000182135"/>
    </source>
</evidence>
<sequence length="91" mass="10819">MVIKIWGKIMKDTKIVKDCVVISEDIDEYQACLTYCINEICDKLDIAKPYWLPVNLKRYNQFGKTAFNKDNFIEDIEFDKFVIEEIEDDDK</sequence>
<accession>A0A1I2LPH5</accession>
<dbReference type="eggNOG" id="ENOG5032S4Q">
    <property type="taxonomic scope" value="Bacteria"/>
</dbReference>
<dbReference type="RefSeq" id="WP_035770718.1">
    <property type="nucleotide sequence ID" value="NZ_BAAACD010000033.1"/>
</dbReference>
<dbReference type="OrthoDB" id="2084516at2"/>
<dbReference type="GeneID" id="90545713"/>
<dbReference type="STRING" id="1529.SAMN04487885_110105"/>
<dbReference type="Proteomes" id="UP000182135">
    <property type="component" value="Unassembled WGS sequence"/>
</dbReference>
<reference evidence="1 2" key="1">
    <citation type="submission" date="2016-10" db="EMBL/GenBank/DDBJ databases">
        <authorList>
            <person name="de Groot N.N."/>
        </authorList>
    </citation>
    <scope>NUCLEOTIDE SEQUENCE [LARGE SCALE GENOMIC DNA]</scope>
    <source>
        <strain evidence="1 2">NLAE-zl-G419</strain>
    </source>
</reference>
<proteinExistence type="predicted"/>
<organism evidence="1 2">
    <name type="scientific">Clostridium cadaveris</name>
    <dbReference type="NCBI Taxonomy" id="1529"/>
    <lineage>
        <taxon>Bacteria</taxon>
        <taxon>Bacillati</taxon>
        <taxon>Bacillota</taxon>
        <taxon>Clostridia</taxon>
        <taxon>Eubacteriales</taxon>
        <taxon>Clostridiaceae</taxon>
        <taxon>Clostridium</taxon>
    </lineage>
</organism>
<evidence type="ECO:0000313" key="1">
    <source>
        <dbReference type="EMBL" id="SFF78961.1"/>
    </source>
</evidence>
<gene>
    <name evidence="1" type="ORF">SAMN04487885_110105</name>
</gene>
<keyword evidence="2" id="KW-1185">Reference proteome</keyword>
<protein>
    <submittedName>
        <fullName evidence="1">Uncharacterized protein</fullName>
    </submittedName>
</protein>
<name>A0A1I2LPH5_9CLOT</name>
<dbReference type="AlphaFoldDB" id="A0A1I2LPH5"/>